<feature type="domain" description="C-type lectin" evidence="2">
    <location>
        <begin position="19"/>
        <end position="69"/>
    </location>
</feature>
<gene>
    <name evidence="3" type="ORF">PoB_003522600</name>
</gene>
<dbReference type="Proteomes" id="UP000735302">
    <property type="component" value="Unassembled WGS sequence"/>
</dbReference>
<evidence type="ECO:0000313" key="3">
    <source>
        <dbReference type="EMBL" id="GFO08721.1"/>
    </source>
</evidence>
<dbReference type="InterPro" id="IPR001304">
    <property type="entry name" value="C-type_lectin-like"/>
</dbReference>
<dbReference type="PROSITE" id="PS50041">
    <property type="entry name" value="C_TYPE_LECTIN_2"/>
    <property type="match status" value="1"/>
</dbReference>
<dbReference type="InterPro" id="IPR016187">
    <property type="entry name" value="CTDL_fold"/>
</dbReference>
<proteinExistence type="predicted"/>
<keyword evidence="4" id="KW-1185">Reference proteome</keyword>
<reference evidence="3 4" key="1">
    <citation type="journal article" date="2021" name="Elife">
        <title>Chloroplast acquisition without the gene transfer in kleptoplastic sea slugs, Plakobranchus ocellatus.</title>
        <authorList>
            <person name="Maeda T."/>
            <person name="Takahashi S."/>
            <person name="Yoshida T."/>
            <person name="Shimamura S."/>
            <person name="Takaki Y."/>
            <person name="Nagai Y."/>
            <person name="Toyoda A."/>
            <person name="Suzuki Y."/>
            <person name="Arimoto A."/>
            <person name="Ishii H."/>
            <person name="Satoh N."/>
            <person name="Nishiyama T."/>
            <person name="Hasebe M."/>
            <person name="Maruyama T."/>
            <person name="Minagawa J."/>
            <person name="Obokata J."/>
            <person name="Shigenobu S."/>
        </authorList>
    </citation>
    <scope>NUCLEOTIDE SEQUENCE [LARGE SCALE GENOMIC DNA]</scope>
</reference>
<dbReference type="SUPFAM" id="SSF56436">
    <property type="entry name" value="C-type lectin-like"/>
    <property type="match status" value="1"/>
</dbReference>
<dbReference type="AlphaFoldDB" id="A0AAV4AK96"/>
<name>A0AAV4AK96_9GAST</name>
<dbReference type="EMBL" id="BLXT01003994">
    <property type="protein sequence ID" value="GFO08721.1"/>
    <property type="molecule type" value="Genomic_DNA"/>
</dbReference>
<evidence type="ECO:0000256" key="1">
    <source>
        <dbReference type="ARBA" id="ARBA00023157"/>
    </source>
</evidence>
<dbReference type="InterPro" id="IPR016186">
    <property type="entry name" value="C-type_lectin-like/link_sf"/>
</dbReference>
<sequence>MFNKNKFRIRDVQYKLFMTNKSETTYSNWARGHHNNLKFHLTNEGQGCAELIDKWNDESCPRQQAFICERPPRSAARKGWPVESSASKVGSRTSQTHTNTFTQEYFSQPSVISSAISTKASLTYCVSRSPVQRVSVAQWIANLPRDLHGPFCRGFGSSNRRPGLTESLEAEINLLWTGYIQTTNKSLFKEVRLSYSVIM</sequence>
<comment type="caution">
    <text evidence="3">The sequence shown here is derived from an EMBL/GenBank/DDBJ whole genome shotgun (WGS) entry which is preliminary data.</text>
</comment>
<protein>
    <recommendedName>
        <fullName evidence="2">C-type lectin domain-containing protein</fullName>
    </recommendedName>
</protein>
<accession>A0AAV4AK96</accession>
<evidence type="ECO:0000313" key="4">
    <source>
        <dbReference type="Proteomes" id="UP000735302"/>
    </source>
</evidence>
<keyword evidence="1" id="KW-1015">Disulfide bond</keyword>
<dbReference type="PROSITE" id="PS00615">
    <property type="entry name" value="C_TYPE_LECTIN_1"/>
    <property type="match status" value="1"/>
</dbReference>
<organism evidence="3 4">
    <name type="scientific">Plakobranchus ocellatus</name>
    <dbReference type="NCBI Taxonomy" id="259542"/>
    <lineage>
        <taxon>Eukaryota</taxon>
        <taxon>Metazoa</taxon>
        <taxon>Spiralia</taxon>
        <taxon>Lophotrochozoa</taxon>
        <taxon>Mollusca</taxon>
        <taxon>Gastropoda</taxon>
        <taxon>Heterobranchia</taxon>
        <taxon>Euthyneura</taxon>
        <taxon>Panpulmonata</taxon>
        <taxon>Sacoglossa</taxon>
        <taxon>Placobranchoidea</taxon>
        <taxon>Plakobranchidae</taxon>
        <taxon>Plakobranchus</taxon>
    </lineage>
</organism>
<dbReference type="Gene3D" id="3.10.100.10">
    <property type="entry name" value="Mannose-Binding Protein A, subunit A"/>
    <property type="match status" value="1"/>
</dbReference>
<dbReference type="InterPro" id="IPR018378">
    <property type="entry name" value="C-type_lectin_CS"/>
</dbReference>
<evidence type="ECO:0000259" key="2">
    <source>
        <dbReference type="PROSITE" id="PS50041"/>
    </source>
</evidence>